<accession>A0A833H251</accession>
<reference evidence="2 3" key="1">
    <citation type="submission" date="2019-10" db="EMBL/GenBank/DDBJ databases">
        <title>Extracellular Electron Transfer in a Candidatus Methanoperedens spp. Enrichment Culture.</title>
        <authorList>
            <person name="Berger S."/>
            <person name="Rangel Shaw D."/>
            <person name="Berben T."/>
            <person name="In 'T Zandt M."/>
            <person name="Frank J."/>
            <person name="Reimann J."/>
            <person name="Jetten M.S.M."/>
            <person name="Welte C.U."/>
        </authorList>
    </citation>
    <scope>NUCLEOTIDE SEQUENCE [LARGE SCALE GENOMIC DNA]</scope>
    <source>
        <strain evidence="2">SB12</strain>
    </source>
</reference>
<dbReference type="EMBL" id="WBUI01000007">
    <property type="protein sequence ID" value="KAB2933027.1"/>
    <property type="molecule type" value="Genomic_DNA"/>
</dbReference>
<dbReference type="SUPFAM" id="SSF82153">
    <property type="entry name" value="FAS1 domain"/>
    <property type="match status" value="1"/>
</dbReference>
<sequence>MNRQFDRIGKITGRAALLAVITTGLLGGAVACSDSSSDGTAPSGGMASVQDKNSQPNVLQIAVGSKDHTTLVAAVKAAGLADSLANPGPFTVFAPTDAAFEKLPPGTVEGLLKKKAELKDILEYHVYVGGVQADYFTDGMVLNQANGKDVTIRLKDGKATVNGANIVASVKASNGVIHIVDGVLLPPSK</sequence>
<evidence type="ECO:0000313" key="3">
    <source>
        <dbReference type="Proteomes" id="UP000460298"/>
    </source>
</evidence>
<name>A0A833H251_9LEPT</name>
<protein>
    <submittedName>
        <fullName evidence="2">Fasciclin domain-containing protein</fullName>
    </submittedName>
</protein>
<dbReference type="FunFam" id="2.30.180.10:FF:000032">
    <property type="entry name" value="Fasciclin domain-containing protein, putative"/>
    <property type="match status" value="1"/>
</dbReference>
<organism evidence="2 3">
    <name type="scientific">Leptonema illini</name>
    <dbReference type="NCBI Taxonomy" id="183"/>
    <lineage>
        <taxon>Bacteria</taxon>
        <taxon>Pseudomonadati</taxon>
        <taxon>Spirochaetota</taxon>
        <taxon>Spirochaetia</taxon>
        <taxon>Leptospirales</taxon>
        <taxon>Leptospiraceae</taxon>
        <taxon>Leptonema</taxon>
    </lineage>
</organism>
<dbReference type="AlphaFoldDB" id="A0A833H251"/>
<dbReference type="InterPro" id="IPR036378">
    <property type="entry name" value="FAS1_dom_sf"/>
</dbReference>
<dbReference type="GO" id="GO:0005615">
    <property type="term" value="C:extracellular space"/>
    <property type="evidence" value="ECO:0007669"/>
    <property type="project" value="TreeGrafter"/>
</dbReference>
<dbReference type="SMART" id="SM00554">
    <property type="entry name" value="FAS1"/>
    <property type="match status" value="1"/>
</dbReference>
<dbReference type="PANTHER" id="PTHR10900">
    <property type="entry name" value="PERIOSTIN-RELATED"/>
    <property type="match status" value="1"/>
</dbReference>
<dbReference type="PANTHER" id="PTHR10900:SF77">
    <property type="entry name" value="FI19380P1"/>
    <property type="match status" value="1"/>
</dbReference>
<feature type="domain" description="FAS1" evidence="1">
    <location>
        <begin position="55"/>
        <end position="184"/>
    </location>
</feature>
<dbReference type="InterPro" id="IPR050904">
    <property type="entry name" value="Adhesion/Biosynth-related"/>
</dbReference>
<dbReference type="PROSITE" id="PS50213">
    <property type="entry name" value="FAS1"/>
    <property type="match status" value="1"/>
</dbReference>
<dbReference type="Pfam" id="PF02469">
    <property type="entry name" value="Fasciclin"/>
    <property type="match status" value="1"/>
</dbReference>
<dbReference type="Proteomes" id="UP000460298">
    <property type="component" value="Unassembled WGS sequence"/>
</dbReference>
<evidence type="ECO:0000259" key="1">
    <source>
        <dbReference type="PROSITE" id="PS50213"/>
    </source>
</evidence>
<dbReference type="PROSITE" id="PS51257">
    <property type="entry name" value="PROKAR_LIPOPROTEIN"/>
    <property type="match status" value="1"/>
</dbReference>
<comment type="caution">
    <text evidence="2">The sequence shown here is derived from an EMBL/GenBank/DDBJ whole genome shotgun (WGS) entry which is preliminary data.</text>
</comment>
<dbReference type="InterPro" id="IPR000782">
    <property type="entry name" value="FAS1_domain"/>
</dbReference>
<evidence type="ECO:0000313" key="2">
    <source>
        <dbReference type="EMBL" id="KAB2933027.1"/>
    </source>
</evidence>
<proteinExistence type="predicted"/>
<dbReference type="Gene3D" id="2.30.180.10">
    <property type="entry name" value="FAS1 domain"/>
    <property type="match status" value="1"/>
</dbReference>
<gene>
    <name evidence="2" type="ORF">F9K24_09170</name>
</gene>